<gene>
    <name evidence="3" type="ORF">OMAG_001264</name>
    <name evidence="2" type="ORF">OMAG_001368</name>
</gene>
<dbReference type="Pfam" id="PF00534">
    <property type="entry name" value="Glycos_transf_1"/>
    <property type="match status" value="1"/>
</dbReference>
<proteinExistence type="predicted"/>
<dbReference type="Proteomes" id="UP000033428">
    <property type="component" value="Unassembled WGS sequence"/>
</dbReference>
<keyword evidence="2" id="KW-0808">Transferase</keyword>
<evidence type="ECO:0000313" key="3">
    <source>
        <dbReference type="EMBL" id="KJJ84871.1"/>
    </source>
</evidence>
<sequence>MKILIVKDRNSAGGGIVNYYNALKKYFTLNIKFNDVGRPFSFYSGKMKLSAIIEKITAVRLLSDYIKLIWNIITFHPDIVHLNVTLDKSKKALKREAVNIFIAKLFARKIIVFWRGWYYEYSGKPEFPCGNNSFIYKQFSKSDTFIVLSNSFKEDLLRWGFKAPIFIETTTFDSSIGDPAENKKQIAYDISAKAKKILFLSRVKIEKGVLELLDAYKILKTKDSDYKLTIVGDGPHLEIAKKYAKEKNINNVTFAGLVTGIHRREYYKECGIFCLPSYTEGMPNTVLEAMAMGLIIIASDVGGLKDILLNNKTGFILKKYDEMENGKKFNPNEIAQKILEISCNKKLLEEISSNNKKYAMNHFHPAEVTKRLEKIYAQTA</sequence>
<dbReference type="GO" id="GO:0016758">
    <property type="term" value="F:hexosyltransferase activity"/>
    <property type="evidence" value="ECO:0007669"/>
    <property type="project" value="TreeGrafter"/>
</dbReference>
<dbReference type="PANTHER" id="PTHR45947:SF3">
    <property type="entry name" value="SULFOQUINOVOSYL TRANSFERASE SQD2"/>
    <property type="match status" value="1"/>
</dbReference>
<evidence type="ECO:0000259" key="1">
    <source>
        <dbReference type="Pfam" id="PF00534"/>
    </source>
</evidence>
<protein>
    <submittedName>
        <fullName evidence="2">Glycosyltransferase</fullName>
    </submittedName>
</protein>
<keyword evidence="4" id="KW-1185">Reference proteome</keyword>
<dbReference type="EMBL" id="JYNY01000246">
    <property type="protein sequence ID" value="KJJ84871.1"/>
    <property type="molecule type" value="Genomic_DNA"/>
</dbReference>
<dbReference type="SUPFAM" id="SSF53756">
    <property type="entry name" value="UDP-Glycosyltransferase/glycogen phosphorylase"/>
    <property type="match status" value="1"/>
</dbReference>
<evidence type="ECO:0000313" key="2">
    <source>
        <dbReference type="EMBL" id="KJJ84766.1"/>
    </source>
</evidence>
<feature type="domain" description="Glycosyl transferase family 1" evidence="1">
    <location>
        <begin position="188"/>
        <end position="357"/>
    </location>
</feature>
<evidence type="ECO:0000313" key="4">
    <source>
        <dbReference type="Proteomes" id="UP000033428"/>
    </source>
</evidence>
<reference evidence="2 4" key="1">
    <citation type="submission" date="2015-02" db="EMBL/GenBank/DDBJ databases">
        <title>Single-cell genomics of uncultivated deep-branching MTB reveals a conserved set of magnetosome genes.</title>
        <authorList>
            <person name="Kolinko S."/>
            <person name="Richter M."/>
            <person name="Glockner F.O."/>
            <person name="Brachmann A."/>
            <person name="Schuler D."/>
        </authorList>
    </citation>
    <scope>NUCLEOTIDE SEQUENCE [LARGE SCALE GENOMIC DNA]</scope>
    <source>
        <strain evidence="2">SKK-01</strain>
    </source>
</reference>
<dbReference type="AlphaFoldDB" id="A0A0F0CTB0"/>
<name>A0A0F0CTB0_9BACT</name>
<dbReference type="InterPro" id="IPR001296">
    <property type="entry name" value="Glyco_trans_1"/>
</dbReference>
<comment type="caution">
    <text evidence="2">The sequence shown here is derived from an EMBL/GenBank/DDBJ whole genome shotgun (WGS) entry which is preliminary data.</text>
</comment>
<dbReference type="CDD" id="cd03801">
    <property type="entry name" value="GT4_PimA-like"/>
    <property type="match status" value="1"/>
</dbReference>
<organism evidence="2 4">
    <name type="scientific">Candidatus Omnitrophus magneticus</name>
    <dbReference type="NCBI Taxonomy" id="1609969"/>
    <lineage>
        <taxon>Bacteria</taxon>
        <taxon>Pseudomonadati</taxon>
        <taxon>Candidatus Omnitrophota</taxon>
        <taxon>Candidatus Omnitrophus</taxon>
    </lineage>
</organism>
<dbReference type="InterPro" id="IPR050194">
    <property type="entry name" value="Glycosyltransferase_grp1"/>
</dbReference>
<dbReference type="EMBL" id="JYNY01000268">
    <property type="protein sequence ID" value="KJJ84766.1"/>
    <property type="molecule type" value="Genomic_DNA"/>
</dbReference>
<accession>A0A0F0CTB0</accession>
<dbReference type="PANTHER" id="PTHR45947">
    <property type="entry name" value="SULFOQUINOVOSYL TRANSFERASE SQD2"/>
    <property type="match status" value="1"/>
</dbReference>
<dbReference type="Gene3D" id="3.40.50.2000">
    <property type="entry name" value="Glycogen Phosphorylase B"/>
    <property type="match status" value="2"/>
</dbReference>